<accession>A0A1I0CXG9</accession>
<dbReference type="EMBL" id="FOHI01000004">
    <property type="protein sequence ID" value="SET24570.1"/>
    <property type="molecule type" value="Genomic_DNA"/>
</dbReference>
<protein>
    <submittedName>
        <fullName evidence="1">Uncharacterized protein</fullName>
    </submittedName>
</protein>
<evidence type="ECO:0000313" key="1">
    <source>
        <dbReference type="EMBL" id="SET24570.1"/>
    </source>
</evidence>
<proteinExistence type="predicted"/>
<organism evidence="1 2">
    <name type="scientific">Nitrosospira multiformis</name>
    <dbReference type="NCBI Taxonomy" id="1231"/>
    <lineage>
        <taxon>Bacteria</taxon>
        <taxon>Pseudomonadati</taxon>
        <taxon>Pseudomonadota</taxon>
        <taxon>Betaproteobacteria</taxon>
        <taxon>Nitrosomonadales</taxon>
        <taxon>Nitrosomonadaceae</taxon>
        <taxon>Nitrosospira</taxon>
    </lineage>
</organism>
<gene>
    <name evidence="1" type="ORF">SAMN05216412_104146</name>
</gene>
<name>A0A1I0CXG9_9PROT</name>
<sequence>MYKRYNEFLVLCPCTKIHNMEAYYTPLLTIVKLFVATNLTLRERDFSPELSNHSKIDFPPASAIN</sequence>
<dbReference type="Proteomes" id="UP000183339">
    <property type="component" value="Unassembled WGS sequence"/>
</dbReference>
<evidence type="ECO:0000313" key="2">
    <source>
        <dbReference type="Proteomes" id="UP000183339"/>
    </source>
</evidence>
<dbReference type="AlphaFoldDB" id="A0A1I0CXG9"/>
<reference evidence="1 2" key="1">
    <citation type="submission" date="2016-10" db="EMBL/GenBank/DDBJ databases">
        <authorList>
            <person name="de Groot N.N."/>
        </authorList>
    </citation>
    <scope>NUCLEOTIDE SEQUENCE [LARGE SCALE GENOMIC DNA]</scope>
    <source>
        <strain evidence="1 2">Nl7</strain>
    </source>
</reference>